<dbReference type="GO" id="GO:0042026">
    <property type="term" value="P:protein refolding"/>
    <property type="evidence" value="ECO:0007669"/>
    <property type="project" value="TreeGrafter"/>
</dbReference>
<dbReference type="CDD" id="cd10747">
    <property type="entry name" value="DnaJ_C"/>
    <property type="match status" value="1"/>
</dbReference>
<reference evidence="12" key="1">
    <citation type="submission" date="2020-10" db="EMBL/GenBank/DDBJ databases">
        <authorList>
            <person name="Gilroy R."/>
        </authorList>
    </citation>
    <scope>NUCLEOTIDE SEQUENCE</scope>
    <source>
        <strain evidence="12">CHK121-14286</strain>
    </source>
</reference>
<keyword evidence="4 10" id="KW-0863">Zinc-finger</keyword>
<evidence type="ECO:0000256" key="3">
    <source>
        <dbReference type="ARBA" id="ARBA00022737"/>
    </source>
</evidence>
<dbReference type="Proteomes" id="UP000824200">
    <property type="component" value="Unassembled WGS sequence"/>
</dbReference>
<feature type="non-terminal residue" evidence="12">
    <location>
        <position position="1"/>
    </location>
</feature>
<accession>A0A9D1E2V7</accession>
<keyword evidence="6" id="KW-0346">Stress response</keyword>
<dbReference type="FunFam" id="2.10.230.10:FF:000002">
    <property type="entry name" value="Molecular chaperone DnaJ"/>
    <property type="match status" value="1"/>
</dbReference>
<keyword evidence="1" id="KW-0235">DNA replication</keyword>
<dbReference type="Gene3D" id="2.60.260.20">
    <property type="entry name" value="Urease metallochaperone UreE, N-terminal domain"/>
    <property type="match status" value="2"/>
</dbReference>
<dbReference type="PROSITE" id="PS51188">
    <property type="entry name" value="ZF_CR"/>
    <property type="match status" value="1"/>
</dbReference>
<dbReference type="Gene3D" id="2.10.230.10">
    <property type="entry name" value="Heat shock protein DnaJ, cysteine-rich domain"/>
    <property type="match status" value="1"/>
</dbReference>
<comment type="similarity">
    <text evidence="8">Belongs to the DnaJ family.</text>
</comment>
<dbReference type="InterPro" id="IPR002939">
    <property type="entry name" value="DnaJ_C"/>
</dbReference>
<evidence type="ECO:0000313" key="12">
    <source>
        <dbReference type="EMBL" id="HIR65350.1"/>
    </source>
</evidence>
<evidence type="ECO:0000256" key="7">
    <source>
        <dbReference type="ARBA" id="ARBA00023186"/>
    </source>
</evidence>
<name>A0A9D1E2V7_9BACT</name>
<evidence type="ECO:0000256" key="5">
    <source>
        <dbReference type="ARBA" id="ARBA00022833"/>
    </source>
</evidence>
<proteinExistence type="inferred from homology"/>
<evidence type="ECO:0000256" key="6">
    <source>
        <dbReference type="ARBA" id="ARBA00023016"/>
    </source>
</evidence>
<protein>
    <recommendedName>
        <fullName evidence="9">Chaperone protein DnaJ</fullName>
    </recommendedName>
</protein>
<dbReference type="EMBL" id="DVHL01000006">
    <property type="protein sequence ID" value="HIR65350.1"/>
    <property type="molecule type" value="Genomic_DNA"/>
</dbReference>
<dbReference type="SUPFAM" id="SSF49493">
    <property type="entry name" value="HSP40/DnaJ peptide-binding domain"/>
    <property type="match status" value="2"/>
</dbReference>
<evidence type="ECO:0000313" key="13">
    <source>
        <dbReference type="Proteomes" id="UP000824200"/>
    </source>
</evidence>
<evidence type="ECO:0000256" key="4">
    <source>
        <dbReference type="ARBA" id="ARBA00022771"/>
    </source>
</evidence>
<evidence type="ECO:0000256" key="10">
    <source>
        <dbReference type="PROSITE-ProRule" id="PRU00546"/>
    </source>
</evidence>
<keyword evidence="2 10" id="KW-0479">Metal-binding</keyword>
<feature type="domain" description="CR-type" evidence="11">
    <location>
        <begin position="24"/>
        <end position="106"/>
    </location>
</feature>
<keyword evidence="7" id="KW-0143">Chaperone</keyword>
<keyword evidence="5 10" id="KW-0862">Zinc</keyword>
<gene>
    <name evidence="12" type="ORF">IAC95_00445</name>
</gene>
<dbReference type="InterPro" id="IPR001305">
    <property type="entry name" value="HSP_DnaJ_Cys-rich_dom"/>
</dbReference>
<evidence type="ECO:0000259" key="11">
    <source>
        <dbReference type="PROSITE" id="PS51188"/>
    </source>
</evidence>
<dbReference type="FunFam" id="2.60.260.20:FF:000013">
    <property type="entry name" value="DnaJ subfamily B member 11"/>
    <property type="match status" value="1"/>
</dbReference>
<dbReference type="Pfam" id="PF01556">
    <property type="entry name" value="DnaJ_C"/>
    <property type="match status" value="1"/>
</dbReference>
<evidence type="ECO:0000256" key="2">
    <source>
        <dbReference type="ARBA" id="ARBA00022723"/>
    </source>
</evidence>
<comment type="caution">
    <text evidence="12">The sequence shown here is derived from an EMBL/GenBank/DDBJ whole genome shotgun (WGS) entry which is preliminary data.</text>
</comment>
<dbReference type="AlphaFoldDB" id="A0A9D1E2V7"/>
<dbReference type="GO" id="GO:0051082">
    <property type="term" value="F:unfolded protein binding"/>
    <property type="evidence" value="ECO:0007669"/>
    <property type="project" value="InterPro"/>
</dbReference>
<dbReference type="Pfam" id="PF00684">
    <property type="entry name" value="DnaJ_CXXCXGXG"/>
    <property type="match status" value="1"/>
</dbReference>
<sequence>KTATSAGSDITYNVELTFMESVLGCKKPINFTRVEKCPTCGGTGAKDDAHLKTCDKCGGSGQVRYSRSTLFGQQITIGACDKCGGSGKIVTESCSACGGKGVVNKNKIINVSIPAGVENGAVLQLAGEGNATKGKGGRNGNLLLVISVKPSKVFTRENYDLHVTVPVSYMTAVCGGEAEIPSPDGVFIYKMPEGTANGSVVRFRGKGIRTARGITGDLYVTVSVEVPKNITRAQKQRLEDFEKDCALKNYPKKKEFMEEVSKLYK</sequence>
<dbReference type="PANTHER" id="PTHR43096:SF52">
    <property type="entry name" value="DNAJ HOMOLOG 1, MITOCHONDRIAL-RELATED"/>
    <property type="match status" value="1"/>
</dbReference>
<dbReference type="InterPro" id="IPR036410">
    <property type="entry name" value="HSP_DnaJ_Cys-rich_dom_sf"/>
</dbReference>
<organism evidence="12 13">
    <name type="scientific">Candidatus Fimimonas gallinarum</name>
    <dbReference type="NCBI Taxonomy" id="2840821"/>
    <lineage>
        <taxon>Bacteria</taxon>
        <taxon>Pseudomonadati</taxon>
        <taxon>Myxococcota</taxon>
        <taxon>Myxococcia</taxon>
        <taxon>Myxococcales</taxon>
        <taxon>Cystobacterineae</taxon>
        <taxon>Myxococcaceae</taxon>
        <taxon>Myxococcaceae incertae sedis</taxon>
        <taxon>Candidatus Fimimonas</taxon>
    </lineage>
</organism>
<dbReference type="GO" id="GO:0031072">
    <property type="term" value="F:heat shock protein binding"/>
    <property type="evidence" value="ECO:0007669"/>
    <property type="project" value="InterPro"/>
</dbReference>
<dbReference type="GO" id="GO:0008270">
    <property type="term" value="F:zinc ion binding"/>
    <property type="evidence" value="ECO:0007669"/>
    <property type="project" value="UniProtKB-KW"/>
</dbReference>
<dbReference type="SUPFAM" id="SSF57938">
    <property type="entry name" value="DnaJ/Hsp40 cysteine-rich domain"/>
    <property type="match status" value="1"/>
</dbReference>
<feature type="zinc finger region" description="CR-type" evidence="10">
    <location>
        <begin position="24"/>
        <end position="106"/>
    </location>
</feature>
<evidence type="ECO:0000256" key="9">
    <source>
        <dbReference type="ARBA" id="ARBA00067609"/>
    </source>
</evidence>
<dbReference type="PANTHER" id="PTHR43096">
    <property type="entry name" value="DNAJ HOMOLOG 1, MITOCHONDRIAL-RELATED"/>
    <property type="match status" value="1"/>
</dbReference>
<reference evidence="12" key="2">
    <citation type="journal article" date="2021" name="PeerJ">
        <title>Extensive microbial diversity within the chicken gut microbiome revealed by metagenomics and culture.</title>
        <authorList>
            <person name="Gilroy R."/>
            <person name="Ravi A."/>
            <person name="Getino M."/>
            <person name="Pursley I."/>
            <person name="Horton D.L."/>
            <person name="Alikhan N.F."/>
            <person name="Baker D."/>
            <person name="Gharbi K."/>
            <person name="Hall N."/>
            <person name="Watson M."/>
            <person name="Adriaenssens E.M."/>
            <person name="Foster-Nyarko E."/>
            <person name="Jarju S."/>
            <person name="Secka A."/>
            <person name="Antonio M."/>
            <person name="Oren A."/>
            <person name="Chaudhuri R.R."/>
            <person name="La Ragione R."/>
            <person name="Hildebrand F."/>
            <person name="Pallen M.J."/>
        </authorList>
    </citation>
    <scope>NUCLEOTIDE SEQUENCE</scope>
    <source>
        <strain evidence="12">CHK121-14286</strain>
    </source>
</reference>
<dbReference type="InterPro" id="IPR008971">
    <property type="entry name" value="HSP40/DnaJ_pept-bd"/>
</dbReference>
<dbReference type="CDD" id="cd10719">
    <property type="entry name" value="DnaJ_zf"/>
    <property type="match status" value="1"/>
</dbReference>
<keyword evidence="3" id="KW-0677">Repeat</keyword>
<dbReference type="GO" id="GO:0006260">
    <property type="term" value="P:DNA replication"/>
    <property type="evidence" value="ECO:0007669"/>
    <property type="project" value="UniProtKB-KW"/>
</dbReference>
<evidence type="ECO:0000256" key="1">
    <source>
        <dbReference type="ARBA" id="ARBA00022705"/>
    </source>
</evidence>
<evidence type="ECO:0000256" key="8">
    <source>
        <dbReference type="ARBA" id="ARBA00061004"/>
    </source>
</evidence>
<dbReference type="GO" id="GO:0005737">
    <property type="term" value="C:cytoplasm"/>
    <property type="evidence" value="ECO:0007669"/>
    <property type="project" value="TreeGrafter"/>
</dbReference>